<name>M0B0F1_9EURY</name>
<sequence>MDRNLLVCRFTVQFERFLVKLRLLFISDLDSELVCVSRAVVHAERIRFLFVAGNVIRTACSESDQRGFGRGKQRSLIHTDIN</sequence>
<evidence type="ECO:0000313" key="1">
    <source>
        <dbReference type="EMBL" id="ELZ03698.1"/>
    </source>
</evidence>
<proteinExistence type="predicted"/>
<evidence type="ECO:0000313" key="2">
    <source>
        <dbReference type="Proteomes" id="UP000011591"/>
    </source>
</evidence>
<comment type="caution">
    <text evidence="1">The sequence shown here is derived from an EMBL/GenBank/DDBJ whole genome shotgun (WGS) entry which is preliminary data.</text>
</comment>
<dbReference type="PATRIC" id="fig|1227491.4.peg.3092"/>
<gene>
    <name evidence="1" type="ORF">C480_15075</name>
</gene>
<accession>M0B0F1</accession>
<reference evidence="1 2" key="1">
    <citation type="journal article" date="2014" name="PLoS Genet.">
        <title>Phylogenetically driven sequencing of extremely halophilic archaea reveals strategies for static and dynamic osmo-response.</title>
        <authorList>
            <person name="Becker E.A."/>
            <person name="Seitzer P.M."/>
            <person name="Tritt A."/>
            <person name="Larsen D."/>
            <person name="Krusor M."/>
            <person name="Yao A.I."/>
            <person name="Wu D."/>
            <person name="Madern D."/>
            <person name="Eisen J.A."/>
            <person name="Darling A.E."/>
            <person name="Facciotti M.T."/>
        </authorList>
    </citation>
    <scope>NUCLEOTIDE SEQUENCE [LARGE SCALE GENOMIC DNA]</scope>
    <source>
        <strain evidence="1 2">DSM 13077</strain>
    </source>
</reference>
<dbReference type="EMBL" id="AOIP01000032">
    <property type="protein sequence ID" value="ELZ03698.1"/>
    <property type="molecule type" value="Genomic_DNA"/>
</dbReference>
<keyword evidence="2" id="KW-1185">Reference proteome</keyword>
<protein>
    <submittedName>
        <fullName evidence="1">Uncharacterized protein</fullName>
    </submittedName>
</protein>
<organism evidence="1 2">
    <name type="scientific">Natrialba aegyptia DSM 13077</name>
    <dbReference type="NCBI Taxonomy" id="1227491"/>
    <lineage>
        <taxon>Archaea</taxon>
        <taxon>Methanobacteriati</taxon>
        <taxon>Methanobacteriota</taxon>
        <taxon>Stenosarchaea group</taxon>
        <taxon>Halobacteria</taxon>
        <taxon>Halobacteriales</taxon>
        <taxon>Natrialbaceae</taxon>
        <taxon>Natrialba</taxon>
    </lineage>
</organism>
<dbReference type="AlphaFoldDB" id="M0B0F1"/>
<dbReference type="Proteomes" id="UP000011591">
    <property type="component" value="Unassembled WGS sequence"/>
</dbReference>